<name>A0A7X2BL49_9PSED</name>
<dbReference type="Proteomes" id="UP000441404">
    <property type="component" value="Unassembled WGS sequence"/>
</dbReference>
<dbReference type="AlphaFoldDB" id="A0A7X2BL49"/>
<accession>A0A7X2BL49</accession>
<gene>
    <name evidence="1" type="ORF">GHO40_26325</name>
</gene>
<dbReference type="RefSeq" id="WP_153430128.1">
    <property type="nucleotide sequence ID" value="NZ_WIWJ01000104.1"/>
</dbReference>
<evidence type="ECO:0000313" key="2">
    <source>
        <dbReference type="Proteomes" id="UP000441404"/>
    </source>
</evidence>
<comment type="caution">
    <text evidence="1">The sequence shown here is derived from an EMBL/GenBank/DDBJ whole genome shotgun (WGS) entry which is preliminary data.</text>
</comment>
<dbReference type="EMBL" id="WIWJ01000104">
    <property type="protein sequence ID" value="MQT50193.1"/>
    <property type="molecule type" value="Genomic_DNA"/>
</dbReference>
<sequence>MRNEELREILEDDDELLEMLGDGEIILEFEITKVKQQPALHYPPELIVH</sequence>
<organism evidence="1 2">
    <name type="scientific">Pseudomonas helleri</name>
    <dbReference type="NCBI Taxonomy" id="1608996"/>
    <lineage>
        <taxon>Bacteria</taxon>
        <taxon>Pseudomonadati</taxon>
        <taxon>Pseudomonadota</taxon>
        <taxon>Gammaproteobacteria</taxon>
        <taxon>Pseudomonadales</taxon>
        <taxon>Pseudomonadaceae</taxon>
        <taxon>Pseudomonas</taxon>
    </lineage>
</organism>
<reference evidence="1 2" key="1">
    <citation type="submission" date="2019-10" db="EMBL/GenBank/DDBJ databases">
        <title>Evaluation of single-gene subtyping targets for Pseudomonas.</title>
        <authorList>
            <person name="Reichler S.J."/>
            <person name="Orsi R.H."/>
            <person name="Wiedmann M."/>
            <person name="Martin N.H."/>
            <person name="Murphy S.I."/>
        </authorList>
    </citation>
    <scope>NUCLEOTIDE SEQUENCE [LARGE SCALE GENOMIC DNA]</scope>
    <source>
        <strain evidence="1 2">FSL R10-3257</strain>
    </source>
</reference>
<evidence type="ECO:0000313" key="1">
    <source>
        <dbReference type="EMBL" id="MQT50193.1"/>
    </source>
</evidence>
<proteinExistence type="predicted"/>
<protein>
    <submittedName>
        <fullName evidence="1">Uncharacterized protein</fullName>
    </submittedName>
</protein>